<evidence type="ECO:0000256" key="3">
    <source>
        <dbReference type="ARBA" id="ARBA00022960"/>
    </source>
</evidence>
<dbReference type="RefSeq" id="WP_250826535.1">
    <property type="nucleotide sequence ID" value="NZ_JAMOIL010000005.1"/>
</dbReference>
<reference evidence="8" key="1">
    <citation type="submission" date="2022-05" db="EMBL/GenBank/DDBJ databases">
        <authorList>
            <person name="Tuo L."/>
        </authorList>
    </citation>
    <scope>NUCLEOTIDE SEQUENCE</scope>
    <source>
        <strain evidence="8">BSK12Z-4</strain>
    </source>
</reference>
<evidence type="ECO:0000256" key="2">
    <source>
        <dbReference type="ARBA" id="ARBA00013855"/>
    </source>
</evidence>
<feature type="region of interest" description="Disordered" evidence="6">
    <location>
        <begin position="1"/>
        <end position="57"/>
    </location>
</feature>
<dbReference type="Proteomes" id="UP001139485">
    <property type="component" value="Unassembled WGS sequence"/>
</dbReference>
<feature type="domain" description="Rod shape-determining protein MreC beta-barrel core" evidence="7">
    <location>
        <begin position="202"/>
        <end position="347"/>
    </location>
</feature>
<feature type="compositionally biased region" description="Basic and acidic residues" evidence="6">
    <location>
        <begin position="9"/>
        <end position="31"/>
    </location>
</feature>
<gene>
    <name evidence="8" type="ORF">M8330_05675</name>
</gene>
<keyword evidence="5" id="KW-0175">Coiled coil</keyword>
<dbReference type="GO" id="GO:0005886">
    <property type="term" value="C:plasma membrane"/>
    <property type="evidence" value="ECO:0007669"/>
    <property type="project" value="TreeGrafter"/>
</dbReference>
<dbReference type="InterPro" id="IPR055342">
    <property type="entry name" value="MreC_beta-barrel_core"/>
</dbReference>
<evidence type="ECO:0000259" key="7">
    <source>
        <dbReference type="Pfam" id="PF04085"/>
    </source>
</evidence>
<feature type="coiled-coil region" evidence="5">
    <location>
        <begin position="135"/>
        <end position="169"/>
    </location>
</feature>
<dbReference type="Gene3D" id="2.40.10.340">
    <property type="entry name" value="Rod shape-determining protein MreC, domain 1"/>
    <property type="match status" value="1"/>
</dbReference>
<evidence type="ECO:0000256" key="4">
    <source>
        <dbReference type="ARBA" id="ARBA00032089"/>
    </source>
</evidence>
<protein>
    <recommendedName>
        <fullName evidence="2">Cell shape-determining protein MreC</fullName>
    </recommendedName>
    <alternativeName>
        <fullName evidence="4">Cell shape protein MreC</fullName>
    </alternativeName>
</protein>
<comment type="similarity">
    <text evidence="1">Belongs to the MreC family.</text>
</comment>
<keyword evidence="9" id="KW-1185">Reference proteome</keyword>
<dbReference type="PANTHER" id="PTHR34138:SF1">
    <property type="entry name" value="CELL SHAPE-DETERMINING PROTEIN MREC"/>
    <property type="match status" value="1"/>
</dbReference>
<dbReference type="InterPro" id="IPR007221">
    <property type="entry name" value="MreC"/>
</dbReference>
<name>A0A9X2D5E8_9ACTN</name>
<dbReference type="Gene3D" id="2.40.10.350">
    <property type="entry name" value="Rod shape-determining protein MreC, domain 2"/>
    <property type="match status" value="1"/>
</dbReference>
<evidence type="ECO:0000256" key="6">
    <source>
        <dbReference type="SAM" id="MobiDB-lite"/>
    </source>
</evidence>
<dbReference type="AlphaFoldDB" id="A0A9X2D5E8"/>
<evidence type="ECO:0000256" key="5">
    <source>
        <dbReference type="SAM" id="Coils"/>
    </source>
</evidence>
<comment type="caution">
    <text evidence="8">The sequence shown here is derived from an EMBL/GenBank/DDBJ whole genome shotgun (WGS) entry which is preliminary data.</text>
</comment>
<sequence length="369" mass="37764">MSGVTDLVGRPREGAPHDPLDGEALARDEAARPAVRSPFRDLSAPEPRGERGRLGAGRLLSRVERRERRWSAGPVPARPASRSLLVALVLASATVVTLDLAADDGPVGAARAVVADVVGPLETATAAVVRPVTSLGEALTTRSELEDRVADLEAANAELRDQLAGAGIDQQRLAAYDALAASAGDLDRAVVPARVVGWGAAQTFTSTVTIDAGTDDGVVEDATVIATDGLVGRVLRADASTATVLLVTDAESTVGARVGSSGTLGFLSGTGEVGDGSALDLELVDATEVPDRGEEVLTWGSQDGAPYLAGIRIGRVTHVYSSVRDSSIRVEVAPSVDMTTLDVVGVVVPTGTDSARGLITGSLAQGSDR</sequence>
<dbReference type="EMBL" id="JAMOIL010000005">
    <property type="protein sequence ID" value="MCM0619782.1"/>
    <property type="molecule type" value="Genomic_DNA"/>
</dbReference>
<dbReference type="Pfam" id="PF04085">
    <property type="entry name" value="MreC"/>
    <property type="match status" value="1"/>
</dbReference>
<evidence type="ECO:0000256" key="1">
    <source>
        <dbReference type="ARBA" id="ARBA00009369"/>
    </source>
</evidence>
<organism evidence="8 9">
    <name type="scientific">Nocardioides bruguierae</name>
    <dbReference type="NCBI Taxonomy" id="2945102"/>
    <lineage>
        <taxon>Bacteria</taxon>
        <taxon>Bacillati</taxon>
        <taxon>Actinomycetota</taxon>
        <taxon>Actinomycetes</taxon>
        <taxon>Propionibacteriales</taxon>
        <taxon>Nocardioidaceae</taxon>
        <taxon>Nocardioides</taxon>
    </lineage>
</organism>
<keyword evidence="3" id="KW-0133">Cell shape</keyword>
<evidence type="ECO:0000313" key="8">
    <source>
        <dbReference type="EMBL" id="MCM0619782.1"/>
    </source>
</evidence>
<evidence type="ECO:0000313" key="9">
    <source>
        <dbReference type="Proteomes" id="UP001139485"/>
    </source>
</evidence>
<dbReference type="InterPro" id="IPR042177">
    <property type="entry name" value="Cell/Rod_1"/>
</dbReference>
<dbReference type="PANTHER" id="PTHR34138">
    <property type="entry name" value="CELL SHAPE-DETERMINING PROTEIN MREC"/>
    <property type="match status" value="1"/>
</dbReference>
<proteinExistence type="inferred from homology"/>
<dbReference type="GO" id="GO:0008360">
    <property type="term" value="P:regulation of cell shape"/>
    <property type="evidence" value="ECO:0007669"/>
    <property type="project" value="UniProtKB-KW"/>
</dbReference>
<dbReference type="InterPro" id="IPR042175">
    <property type="entry name" value="Cell/Rod_MreC_2"/>
</dbReference>
<accession>A0A9X2D5E8</accession>